<protein>
    <submittedName>
        <fullName evidence="1">Serine/threonine-protein phosphatase 7 long form-like protein</fullName>
    </submittedName>
</protein>
<proteinExistence type="predicted"/>
<dbReference type="OrthoDB" id="958530at2759"/>
<evidence type="ECO:0000313" key="1">
    <source>
        <dbReference type="EMBL" id="KAA3466679.1"/>
    </source>
</evidence>
<accession>A0A5B6VC07</accession>
<sequence length="392" mass="44440">MWNNRYDILPTCEPIIVPELACDLKYIPWFRIHGKLYLYREEARSHHPHNSRPRRVPLNPRTVEAGPSSALMQELTLIAAAPIPTPPTGQYVLSYSGAYSNPIILTQSPYIAPYFLLLVLCQVDFWTFAPTESPLIILSVYGTQHSYAHSSFVTQTPPGSLFYQGLRSYGHIVDLRCRIVSTYQKYSSSPIGDEAYIGLGVVIPSQSRQKEISIVPSICTNGLGTLLEGPKQMVEHSDPWSKQSLWYAGPIFRSIMQLGTNLSSILHYCHTSLYDTSHPLCIFSNVFYFAVHALRTARLLSWTISTAKEPVRIPCVSSTRLVKWTWTSSYPRHLGRRRVSTWSTPLRFALELAQSYPLQDEEMVALAVKSNFALMKTTMLDKCKPHYTFSVE</sequence>
<gene>
    <name evidence="1" type="ORF">EPI10_001751</name>
</gene>
<keyword evidence="2" id="KW-1185">Reference proteome</keyword>
<comment type="caution">
    <text evidence="1">The sequence shown here is derived from an EMBL/GenBank/DDBJ whole genome shotgun (WGS) entry which is preliminary data.</text>
</comment>
<dbReference type="Proteomes" id="UP000325315">
    <property type="component" value="Unassembled WGS sequence"/>
</dbReference>
<reference evidence="1" key="1">
    <citation type="submission" date="2019-08" db="EMBL/GenBank/DDBJ databases">
        <authorList>
            <person name="Liu F."/>
        </authorList>
    </citation>
    <scope>NUCLEOTIDE SEQUENCE [LARGE SCALE GENOMIC DNA]</scope>
    <source>
        <strain evidence="1">PA1801</strain>
        <tissue evidence="1">Leaf</tissue>
    </source>
</reference>
<evidence type="ECO:0000313" key="2">
    <source>
        <dbReference type="Proteomes" id="UP000325315"/>
    </source>
</evidence>
<dbReference type="AlphaFoldDB" id="A0A5B6VC07"/>
<dbReference type="EMBL" id="SMMG02000007">
    <property type="protein sequence ID" value="KAA3466679.1"/>
    <property type="molecule type" value="Genomic_DNA"/>
</dbReference>
<name>A0A5B6VC07_9ROSI</name>
<organism evidence="1 2">
    <name type="scientific">Gossypium australe</name>
    <dbReference type="NCBI Taxonomy" id="47621"/>
    <lineage>
        <taxon>Eukaryota</taxon>
        <taxon>Viridiplantae</taxon>
        <taxon>Streptophyta</taxon>
        <taxon>Embryophyta</taxon>
        <taxon>Tracheophyta</taxon>
        <taxon>Spermatophyta</taxon>
        <taxon>Magnoliopsida</taxon>
        <taxon>eudicotyledons</taxon>
        <taxon>Gunneridae</taxon>
        <taxon>Pentapetalae</taxon>
        <taxon>rosids</taxon>
        <taxon>malvids</taxon>
        <taxon>Malvales</taxon>
        <taxon>Malvaceae</taxon>
        <taxon>Malvoideae</taxon>
        <taxon>Gossypium</taxon>
    </lineage>
</organism>